<accession>A0A1F5YQE6</accession>
<dbReference type="AlphaFoldDB" id="A0A1F5YQE6"/>
<evidence type="ECO:0000313" key="3">
    <source>
        <dbReference type="Proteomes" id="UP000178448"/>
    </source>
</evidence>
<evidence type="ECO:0000259" key="1">
    <source>
        <dbReference type="Pfam" id="PF13382"/>
    </source>
</evidence>
<organism evidence="2 3">
    <name type="scientific">Candidatus Gottesmanbacteria bacterium RBG_16_52_11</name>
    <dbReference type="NCBI Taxonomy" id="1798374"/>
    <lineage>
        <taxon>Bacteria</taxon>
        <taxon>Candidatus Gottesmaniibacteriota</taxon>
    </lineage>
</organism>
<sequence length="99" mass="10246">MFMAARELERVGGGLTAVLNGQVLATVALPIAGLMSPLTVADVASQETDLEAALTKLGLPQSYPIHLLAMALPVVPQIRLTDLGLVDIASQQFIPALAG</sequence>
<dbReference type="InterPro" id="IPR026912">
    <property type="entry name" value="Adenine_deam_C"/>
</dbReference>
<gene>
    <name evidence="2" type="ORF">A2Z33_05170</name>
</gene>
<dbReference type="Proteomes" id="UP000178448">
    <property type="component" value="Unassembled WGS sequence"/>
</dbReference>
<dbReference type="STRING" id="1798374.A2Z33_05170"/>
<feature type="domain" description="Adenine deaminase C-terminal" evidence="1">
    <location>
        <begin position="1"/>
        <end position="91"/>
    </location>
</feature>
<protein>
    <recommendedName>
        <fullName evidence="1">Adenine deaminase C-terminal domain-containing protein</fullName>
    </recommendedName>
</protein>
<comment type="caution">
    <text evidence="2">The sequence shown here is derived from an EMBL/GenBank/DDBJ whole genome shotgun (WGS) entry which is preliminary data.</text>
</comment>
<proteinExistence type="predicted"/>
<dbReference type="Pfam" id="PF13382">
    <property type="entry name" value="Adenine_deam_C"/>
    <property type="match status" value="1"/>
</dbReference>
<dbReference type="EMBL" id="MFJD01000008">
    <property type="protein sequence ID" value="OGG02421.1"/>
    <property type="molecule type" value="Genomic_DNA"/>
</dbReference>
<reference evidence="2 3" key="1">
    <citation type="journal article" date="2016" name="Nat. Commun.">
        <title>Thousands of microbial genomes shed light on interconnected biogeochemical processes in an aquifer system.</title>
        <authorList>
            <person name="Anantharaman K."/>
            <person name="Brown C.T."/>
            <person name="Hug L.A."/>
            <person name="Sharon I."/>
            <person name="Castelle C.J."/>
            <person name="Probst A.J."/>
            <person name="Thomas B.C."/>
            <person name="Singh A."/>
            <person name="Wilkins M.J."/>
            <person name="Karaoz U."/>
            <person name="Brodie E.L."/>
            <person name="Williams K.H."/>
            <person name="Hubbard S.S."/>
            <person name="Banfield J.F."/>
        </authorList>
    </citation>
    <scope>NUCLEOTIDE SEQUENCE [LARGE SCALE GENOMIC DNA]</scope>
</reference>
<name>A0A1F5YQE6_9BACT</name>
<evidence type="ECO:0000313" key="2">
    <source>
        <dbReference type="EMBL" id="OGG02421.1"/>
    </source>
</evidence>